<dbReference type="AlphaFoldDB" id="A0A074WHV5"/>
<dbReference type="OrthoDB" id="3911415at2759"/>
<organism evidence="2 3">
    <name type="scientific">Aureobasidium namibiae CBS 147.97</name>
    <dbReference type="NCBI Taxonomy" id="1043004"/>
    <lineage>
        <taxon>Eukaryota</taxon>
        <taxon>Fungi</taxon>
        <taxon>Dikarya</taxon>
        <taxon>Ascomycota</taxon>
        <taxon>Pezizomycotina</taxon>
        <taxon>Dothideomycetes</taxon>
        <taxon>Dothideomycetidae</taxon>
        <taxon>Dothideales</taxon>
        <taxon>Saccotheciaceae</taxon>
        <taxon>Aureobasidium</taxon>
    </lineage>
</organism>
<reference evidence="2 3" key="1">
    <citation type="journal article" date="2014" name="BMC Genomics">
        <title>Genome sequencing of four Aureobasidium pullulans varieties: biotechnological potential, stress tolerance, and description of new species.</title>
        <authorList>
            <person name="Gostin Ar C."/>
            <person name="Ohm R.A."/>
            <person name="Kogej T."/>
            <person name="Sonjak S."/>
            <person name="Turk M."/>
            <person name="Zajc J."/>
            <person name="Zalar P."/>
            <person name="Grube M."/>
            <person name="Sun H."/>
            <person name="Han J."/>
            <person name="Sharma A."/>
            <person name="Chiniquy J."/>
            <person name="Ngan C.Y."/>
            <person name="Lipzen A."/>
            <person name="Barry K."/>
            <person name="Grigoriev I.V."/>
            <person name="Gunde-Cimerman N."/>
        </authorList>
    </citation>
    <scope>NUCLEOTIDE SEQUENCE [LARGE SCALE GENOMIC DNA]</scope>
    <source>
        <strain evidence="2 3">CBS 147.97</strain>
    </source>
</reference>
<evidence type="ECO:0008006" key="4">
    <source>
        <dbReference type="Google" id="ProtNLM"/>
    </source>
</evidence>
<dbReference type="Proteomes" id="UP000027730">
    <property type="component" value="Unassembled WGS sequence"/>
</dbReference>
<gene>
    <name evidence="2" type="ORF">M436DRAFT_82767</name>
</gene>
<dbReference type="GeneID" id="25417057"/>
<name>A0A074WHV5_9PEZI</name>
<keyword evidence="3" id="KW-1185">Reference proteome</keyword>
<sequence length="276" mass="31026">MDLQPESLSPDTAAIADANLDTNGTLTEVTPTSIPAAYQQNSSFLRLPLELRFMIYDHALDYEPGLPLGYLPIDYPETLEAVAQLSGISRQIRDEVHAWVADQICIIHLSTAQGRRLLPLSASSKYFTAFMEGPVEWEDFYLRAPRDIKFWKSSMFFFAWSSGLVSFEIDFRRREVFVEGRKVDMSRYGPYRSSFYGPSQSSINAEDLSHKALQTSVNSLTKSMQTVVDQAGFDGFTLEDMHSLLRDLKLSVPEPSGDVHLEYDDPDAKSIETGGD</sequence>
<evidence type="ECO:0000313" key="3">
    <source>
        <dbReference type="Proteomes" id="UP000027730"/>
    </source>
</evidence>
<feature type="region of interest" description="Disordered" evidence="1">
    <location>
        <begin position="256"/>
        <end position="276"/>
    </location>
</feature>
<protein>
    <recommendedName>
        <fullName evidence="4">F-box domain-containing protein</fullName>
    </recommendedName>
</protein>
<feature type="compositionally biased region" description="Basic and acidic residues" evidence="1">
    <location>
        <begin position="257"/>
        <end position="270"/>
    </location>
</feature>
<dbReference type="RefSeq" id="XP_013426893.1">
    <property type="nucleotide sequence ID" value="XM_013571439.1"/>
</dbReference>
<evidence type="ECO:0000313" key="2">
    <source>
        <dbReference type="EMBL" id="KEQ72675.1"/>
    </source>
</evidence>
<proteinExistence type="predicted"/>
<accession>A0A074WHV5</accession>
<evidence type="ECO:0000256" key="1">
    <source>
        <dbReference type="SAM" id="MobiDB-lite"/>
    </source>
</evidence>
<dbReference type="EMBL" id="KL584711">
    <property type="protein sequence ID" value="KEQ72675.1"/>
    <property type="molecule type" value="Genomic_DNA"/>
</dbReference>
<dbReference type="HOGENOM" id="CLU_1030490_0_0_1"/>